<feature type="domain" description="Large ribosomal subunit protein bL12 oligomerization" evidence="5">
    <location>
        <begin position="53"/>
        <end position="97"/>
    </location>
</feature>
<dbReference type="PANTHER" id="PTHR45987:SF4">
    <property type="entry name" value="LARGE RIBOSOMAL SUBUNIT PROTEIN BL12M"/>
    <property type="match status" value="1"/>
</dbReference>
<dbReference type="Pfam" id="PF16320">
    <property type="entry name" value="Ribosomal_L12_N"/>
    <property type="match status" value="1"/>
</dbReference>
<name>A0ABD2PUN6_9PLAT</name>
<sequence length="180" mass="20072">MHSIYRQIPSFIRHLKHQNLYKTRCLLSAEAVSKKEIMPPAVESEKAYPIHIVEIVDKIEKLTLLEVADLNTLLQDRLGIKPAAAMPMMAAAPTSEAATDSAEEQVPTKSSFNVKLIKFDAAQKVPLIKEIKNINSEMNLVQAKKFVESAPDYVKQDLSKDEAEEMKKALEALGATVEIE</sequence>
<protein>
    <submittedName>
        <fullName evidence="6">Ribosomal protein</fullName>
    </submittedName>
</protein>
<evidence type="ECO:0000259" key="4">
    <source>
        <dbReference type="Pfam" id="PF00542"/>
    </source>
</evidence>
<reference evidence="6 7" key="1">
    <citation type="submission" date="2024-11" db="EMBL/GenBank/DDBJ databases">
        <title>Adaptive evolution of stress response genes in parasites aligns with host niche diversity.</title>
        <authorList>
            <person name="Hahn C."/>
            <person name="Resl P."/>
        </authorList>
    </citation>
    <scope>NUCLEOTIDE SEQUENCE [LARGE SCALE GENOMIC DNA]</scope>
    <source>
        <strain evidence="6">EGGRZ-B1_66</strain>
        <tissue evidence="6">Body</tissue>
    </source>
</reference>
<keyword evidence="2 6" id="KW-0689">Ribosomal protein</keyword>
<comment type="caution">
    <text evidence="6">The sequence shown here is derived from an EMBL/GenBank/DDBJ whole genome shotgun (WGS) entry which is preliminary data.</text>
</comment>
<dbReference type="PANTHER" id="PTHR45987">
    <property type="entry name" value="39S RIBOSOMAL PROTEIN L12"/>
    <property type="match status" value="1"/>
</dbReference>
<proteinExistence type="inferred from homology"/>
<dbReference type="InterPro" id="IPR013823">
    <property type="entry name" value="Ribosomal_bL12_C"/>
</dbReference>
<evidence type="ECO:0000259" key="5">
    <source>
        <dbReference type="Pfam" id="PF16320"/>
    </source>
</evidence>
<dbReference type="Proteomes" id="UP001626550">
    <property type="component" value="Unassembled WGS sequence"/>
</dbReference>
<dbReference type="InterPro" id="IPR008932">
    <property type="entry name" value="Ribosomal_bL12_oligo"/>
</dbReference>
<evidence type="ECO:0000313" key="7">
    <source>
        <dbReference type="Proteomes" id="UP001626550"/>
    </source>
</evidence>
<keyword evidence="3" id="KW-0687">Ribonucleoprotein</keyword>
<evidence type="ECO:0000313" key="6">
    <source>
        <dbReference type="EMBL" id="KAL3309486.1"/>
    </source>
</evidence>
<dbReference type="Gene3D" id="1.20.5.710">
    <property type="entry name" value="Single helix bin"/>
    <property type="match status" value="1"/>
</dbReference>
<evidence type="ECO:0000256" key="3">
    <source>
        <dbReference type="ARBA" id="ARBA00023274"/>
    </source>
</evidence>
<dbReference type="HAMAP" id="MF_00368">
    <property type="entry name" value="Ribosomal_bL12"/>
    <property type="match status" value="1"/>
</dbReference>
<comment type="similarity">
    <text evidence="1">Belongs to the bacterial ribosomal protein bL12 family.</text>
</comment>
<keyword evidence="7" id="KW-1185">Reference proteome</keyword>
<dbReference type="InterPro" id="IPR036235">
    <property type="entry name" value="Ribosomal_bL12_oligo_N_sf"/>
</dbReference>
<dbReference type="Gene3D" id="3.30.1390.10">
    <property type="match status" value="1"/>
</dbReference>
<dbReference type="FunFam" id="3.30.1390.10:FF:000001">
    <property type="entry name" value="50S ribosomal protein L7/L12"/>
    <property type="match status" value="1"/>
</dbReference>
<gene>
    <name evidence="6" type="primary">MRPL12</name>
    <name evidence="6" type="ORF">Ciccas_011969</name>
</gene>
<dbReference type="GO" id="GO:0005737">
    <property type="term" value="C:cytoplasm"/>
    <property type="evidence" value="ECO:0007669"/>
    <property type="project" value="UniProtKB-ARBA"/>
</dbReference>
<dbReference type="Pfam" id="PF00542">
    <property type="entry name" value="Ribosomal_L12"/>
    <property type="match status" value="1"/>
</dbReference>
<dbReference type="SUPFAM" id="SSF48300">
    <property type="entry name" value="Ribosomal protein L7/12, oligomerisation (N-terminal) domain"/>
    <property type="match status" value="1"/>
</dbReference>
<dbReference type="AlphaFoldDB" id="A0ABD2PUN6"/>
<accession>A0ABD2PUN6</accession>
<dbReference type="GO" id="GO:1990904">
    <property type="term" value="C:ribonucleoprotein complex"/>
    <property type="evidence" value="ECO:0007669"/>
    <property type="project" value="UniProtKB-KW"/>
</dbReference>
<dbReference type="GO" id="GO:0005840">
    <property type="term" value="C:ribosome"/>
    <property type="evidence" value="ECO:0007669"/>
    <property type="project" value="UniProtKB-KW"/>
</dbReference>
<feature type="domain" description="Large ribosomal subunit protein bL12 C-terminal" evidence="4">
    <location>
        <begin position="112"/>
        <end position="180"/>
    </location>
</feature>
<dbReference type="EMBL" id="JBJKFK010003862">
    <property type="protein sequence ID" value="KAL3309486.1"/>
    <property type="molecule type" value="Genomic_DNA"/>
</dbReference>
<evidence type="ECO:0000256" key="1">
    <source>
        <dbReference type="ARBA" id="ARBA00007197"/>
    </source>
</evidence>
<organism evidence="6 7">
    <name type="scientific">Cichlidogyrus casuarinus</name>
    <dbReference type="NCBI Taxonomy" id="1844966"/>
    <lineage>
        <taxon>Eukaryota</taxon>
        <taxon>Metazoa</taxon>
        <taxon>Spiralia</taxon>
        <taxon>Lophotrochozoa</taxon>
        <taxon>Platyhelminthes</taxon>
        <taxon>Monogenea</taxon>
        <taxon>Monopisthocotylea</taxon>
        <taxon>Dactylogyridea</taxon>
        <taxon>Ancyrocephalidae</taxon>
        <taxon>Cichlidogyrus</taxon>
    </lineage>
</organism>
<dbReference type="InterPro" id="IPR014719">
    <property type="entry name" value="Ribosomal_bL12_C/ClpS-like"/>
</dbReference>
<evidence type="ECO:0000256" key="2">
    <source>
        <dbReference type="ARBA" id="ARBA00022980"/>
    </source>
</evidence>
<dbReference type="InterPro" id="IPR000206">
    <property type="entry name" value="Ribosomal_bL12"/>
</dbReference>
<dbReference type="SUPFAM" id="SSF54736">
    <property type="entry name" value="ClpS-like"/>
    <property type="match status" value="1"/>
</dbReference>